<accession>A0A8S5M2S3</accession>
<protein>
    <submittedName>
        <fullName evidence="1">Uncharacterized protein</fullName>
    </submittedName>
</protein>
<proteinExistence type="predicted"/>
<reference evidence="1" key="1">
    <citation type="journal article" date="2021" name="Proc. Natl. Acad. Sci. U.S.A.">
        <title>A Catalog of Tens of Thousands of Viruses from Human Metagenomes Reveals Hidden Associations with Chronic Diseases.</title>
        <authorList>
            <person name="Tisza M.J."/>
            <person name="Buck C.B."/>
        </authorList>
    </citation>
    <scope>NUCLEOTIDE SEQUENCE</scope>
    <source>
        <strain evidence="1">Cthjx9</strain>
    </source>
</reference>
<dbReference type="EMBL" id="BK014803">
    <property type="protein sequence ID" value="DAD76486.1"/>
    <property type="molecule type" value="Genomic_DNA"/>
</dbReference>
<sequence length="53" mass="6311">MSGLFETKLLKYKKHIIQVFEDMFGQRYVYIDGQTQTYSINNAKRMISLCCQQ</sequence>
<name>A0A8S5M2S3_9CAUD</name>
<evidence type="ECO:0000313" key="1">
    <source>
        <dbReference type="EMBL" id="DAD76486.1"/>
    </source>
</evidence>
<organism evidence="1">
    <name type="scientific">Siphoviridae sp. cthjx9</name>
    <dbReference type="NCBI Taxonomy" id="2826426"/>
    <lineage>
        <taxon>Viruses</taxon>
        <taxon>Duplodnaviria</taxon>
        <taxon>Heunggongvirae</taxon>
        <taxon>Uroviricota</taxon>
        <taxon>Caudoviricetes</taxon>
    </lineage>
</organism>